<reference evidence="1 2" key="1">
    <citation type="submission" date="2017-02" db="EMBL/GenBank/DDBJ databases">
        <authorList>
            <person name="Peterson S.W."/>
        </authorList>
    </citation>
    <scope>NUCLEOTIDE SEQUENCE [LARGE SCALE GENOMIC DNA]</scope>
    <source>
        <strain evidence="1 2">S285</strain>
    </source>
</reference>
<name>A0A1W6MXZ0_9HYPH</name>
<dbReference type="Proteomes" id="UP000193978">
    <property type="component" value="Chromosome"/>
</dbReference>
<dbReference type="EMBL" id="CP019948">
    <property type="protein sequence ID" value="ARN82455.1"/>
    <property type="molecule type" value="Genomic_DNA"/>
</dbReference>
<dbReference type="KEGG" id="mbry:B1812_16725"/>
<keyword evidence="2" id="KW-1185">Reference proteome</keyword>
<organism evidence="1 2">
    <name type="scientific">Methylocystis bryophila</name>
    <dbReference type="NCBI Taxonomy" id="655015"/>
    <lineage>
        <taxon>Bacteria</taxon>
        <taxon>Pseudomonadati</taxon>
        <taxon>Pseudomonadota</taxon>
        <taxon>Alphaproteobacteria</taxon>
        <taxon>Hyphomicrobiales</taxon>
        <taxon>Methylocystaceae</taxon>
        <taxon>Methylocystis</taxon>
    </lineage>
</organism>
<proteinExistence type="predicted"/>
<gene>
    <name evidence="1" type="ORF">B1812_16725</name>
</gene>
<sequence>MAVVKIHSAKSRIRAALLNSGRYTIEEAERKLASMKIRVYLGEDVASTVAGQAAALTAIVTAVRSFDRVLLDGFLDVPLIQRLPVKGKTMREVGLALGAALPDVGESTPRSVLIGTGGRTDSGQEVKAIWNGWSAGIAPAASKLVAGRSDCALAGIAAGALAVGQCFFAEQGDVRAGRRTEGVSLWEPDAEDWWGASGPPMAGVYLPAALWLIGLGNLGQAYVWSLTWLPYGARGQLTLFLQDFDRIGEENWGTSILVHRKRYGDLKTFVAEDWCLKRGFKVQRIDRRLDETLKRHDNEPGFAIAGLDRMEPRRLLGGPGFTHILDAGLGADVSDYHQIRVSAFDESDRPEVRWAETTEQAAYQVRKAAEREQALKSLKGYQEHTRKSKDACGTAELMGIPVAVPFVGAFAGAVTVAQSVRIASGLAPYSNACGSISAPGLFRAELGKAAERIRIGNVKAGVQ</sequence>
<protein>
    <submittedName>
        <fullName evidence="1">Uncharacterized protein</fullName>
    </submittedName>
</protein>
<evidence type="ECO:0000313" key="2">
    <source>
        <dbReference type="Proteomes" id="UP000193978"/>
    </source>
</evidence>
<evidence type="ECO:0000313" key="1">
    <source>
        <dbReference type="EMBL" id="ARN82455.1"/>
    </source>
</evidence>
<accession>A0A1W6MXZ0</accession>
<dbReference type="STRING" id="655015.B1812_16725"/>
<dbReference type="AlphaFoldDB" id="A0A1W6MXZ0"/>